<organism evidence="3 4">
    <name type="scientific">Candidatus Ghiorseimicrobium undicola</name>
    <dbReference type="NCBI Taxonomy" id="1974746"/>
    <lineage>
        <taxon>Bacteria</taxon>
        <taxon>Pseudomonadati</taxon>
        <taxon>Candidatus Omnitrophota</taxon>
        <taxon>Candidatus Ghiorseimicrobium</taxon>
    </lineage>
</organism>
<dbReference type="Pfam" id="PF02698">
    <property type="entry name" value="DUF218"/>
    <property type="match status" value="1"/>
</dbReference>
<protein>
    <recommendedName>
        <fullName evidence="2">DUF218 domain-containing protein</fullName>
    </recommendedName>
</protein>
<dbReference type="Gene3D" id="3.40.50.2000">
    <property type="entry name" value="Glycogen Phosphorylase B"/>
    <property type="match status" value="2"/>
</dbReference>
<accession>A0A2H0M0F9</accession>
<keyword evidence="1" id="KW-0472">Membrane</keyword>
<dbReference type="GO" id="GO:0000270">
    <property type="term" value="P:peptidoglycan metabolic process"/>
    <property type="evidence" value="ECO:0007669"/>
    <property type="project" value="TreeGrafter"/>
</dbReference>
<keyword evidence="1" id="KW-0812">Transmembrane</keyword>
<dbReference type="PANTHER" id="PTHR30336">
    <property type="entry name" value="INNER MEMBRANE PROTEIN, PROBABLE PERMEASE"/>
    <property type="match status" value="1"/>
</dbReference>
<reference evidence="3 4" key="1">
    <citation type="submission" date="2017-09" db="EMBL/GenBank/DDBJ databases">
        <title>Depth-based differentiation of microbial function through sediment-hosted aquifers and enrichment of novel symbionts in the deep terrestrial subsurface.</title>
        <authorList>
            <person name="Probst A.J."/>
            <person name="Ladd B."/>
            <person name="Jarett J.K."/>
            <person name="Geller-Mcgrath D.E."/>
            <person name="Sieber C.M."/>
            <person name="Emerson J.B."/>
            <person name="Anantharaman K."/>
            <person name="Thomas B.C."/>
            <person name="Malmstrom R."/>
            <person name="Stieglmeier M."/>
            <person name="Klingl A."/>
            <person name="Woyke T."/>
            <person name="Ryan C.M."/>
            <person name="Banfield J.F."/>
        </authorList>
    </citation>
    <scope>NUCLEOTIDE SEQUENCE [LARGE SCALE GENOMIC DNA]</scope>
    <source>
        <strain evidence="3">CG11_big_fil_rev_8_21_14_0_20_42_13</strain>
    </source>
</reference>
<dbReference type="Gene3D" id="3.40.50.620">
    <property type="entry name" value="HUPs"/>
    <property type="match status" value="1"/>
</dbReference>
<evidence type="ECO:0000313" key="3">
    <source>
        <dbReference type="EMBL" id="PIQ89394.1"/>
    </source>
</evidence>
<evidence type="ECO:0000259" key="2">
    <source>
        <dbReference type="Pfam" id="PF02698"/>
    </source>
</evidence>
<sequence length="623" mass="72282">MLKNENIICISSIDWDFIWQGHQEIMSTFAKEGNRVLFIENTGIRPPALRDIPRIKKRIINWFKSVKGFREERDNLYIYSPIFIPFPYSRLARWVNRYLILSHLKRWLKLMKFDNPIIWTFLPTGTALDIIANIEKKALVYYYIADFDQLTHDSKKLKKSEERLMRECDVIFAQGEYFRKKCLKFNKNVFIFPFGVSKEIFDNFKNKADKIFPPDLQDMKGPIIGYVGGLHRHIDFGLIRYVAQSNPQWSIVLIGPVQAALDDIKDLKNVHCLGKKDFAQLPAYINYFDACIVPYILSEYTNTVYPTKINEYHIMGKPVVSTSLPEVIKHNPENLIFIAKNHEEFNGLIKKALEIAKNKDASAVRIESAEKDSWHNRIEEMSGMIEGAINKKPMQEPLNWREKFIGSYAVSRAKIIKFSAVIVLLWILVFYTPLVWFLAEPLRFYQEPKVSDAIVVFAGGVGESGQPGQGYEERVNYAVELYKRGFSDNIIFSSGAVSTFPEPYVMKALAVSLGVPEDKIILEDKAASTYENVKFTDKILDANNWRRIILISSPYHMRRVSLVFKKVAGTKKVIYSPSQSQFYSRLDFDAKGKKILSKITFRQIKGIIHEYIAICYYWFKKYI</sequence>
<dbReference type="SUPFAM" id="SSF53756">
    <property type="entry name" value="UDP-Glycosyltransferase/glycogen phosphorylase"/>
    <property type="match status" value="1"/>
</dbReference>
<dbReference type="PANTHER" id="PTHR30336:SF4">
    <property type="entry name" value="ENVELOPE BIOGENESIS FACTOR ELYC"/>
    <property type="match status" value="1"/>
</dbReference>
<dbReference type="GO" id="GO:0043164">
    <property type="term" value="P:Gram-negative-bacterium-type cell wall biogenesis"/>
    <property type="evidence" value="ECO:0007669"/>
    <property type="project" value="TreeGrafter"/>
</dbReference>
<comment type="caution">
    <text evidence="3">The sequence shown here is derived from an EMBL/GenBank/DDBJ whole genome shotgun (WGS) entry which is preliminary data.</text>
</comment>
<dbReference type="CDD" id="cd06259">
    <property type="entry name" value="YdcF-like"/>
    <property type="match status" value="1"/>
</dbReference>
<name>A0A2H0M0F9_9BACT</name>
<feature type="transmembrane region" description="Helical" evidence="1">
    <location>
        <begin position="418"/>
        <end position="439"/>
    </location>
</feature>
<feature type="domain" description="DUF218" evidence="2">
    <location>
        <begin position="452"/>
        <end position="613"/>
    </location>
</feature>
<dbReference type="InterPro" id="IPR014729">
    <property type="entry name" value="Rossmann-like_a/b/a_fold"/>
</dbReference>
<proteinExistence type="predicted"/>
<evidence type="ECO:0000313" key="4">
    <source>
        <dbReference type="Proteomes" id="UP000229641"/>
    </source>
</evidence>
<dbReference type="EMBL" id="PCWA01000045">
    <property type="protein sequence ID" value="PIQ89394.1"/>
    <property type="molecule type" value="Genomic_DNA"/>
</dbReference>
<dbReference type="GO" id="GO:0005886">
    <property type="term" value="C:plasma membrane"/>
    <property type="evidence" value="ECO:0007669"/>
    <property type="project" value="TreeGrafter"/>
</dbReference>
<dbReference type="Pfam" id="PF13692">
    <property type="entry name" value="Glyco_trans_1_4"/>
    <property type="match status" value="1"/>
</dbReference>
<dbReference type="InterPro" id="IPR003848">
    <property type="entry name" value="DUF218"/>
</dbReference>
<dbReference type="Proteomes" id="UP000229641">
    <property type="component" value="Unassembled WGS sequence"/>
</dbReference>
<dbReference type="AlphaFoldDB" id="A0A2H0M0F9"/>
<dbReference type="InterPro" id="IPR051599">
    <property type="entry name" value="Cell_Envelope_Assoc"/>
</dbReference>
<keyword evidence="1" id="KW-1133">Transmembrane helix</keyword>
<gene>
    <name evidence="3" type="ORF">COV72_03365</name>
</gene>
<evidence type="ECO:0000256" key="1">
    <source>
        <dbReference type="SAM" id="Phobius"/>
    </source>
</evidence>